<evidence type="ECO:0000256" key="2">
    <source>
        <dbReference type="ARBA" id="ARBA00022448"/>
    </source>
</evidence>
<sequence>MNARQTSQTLFDIAPLARRAALGLAVGWLATPLQAAEVLDEVSVTATRMERTTQDVPASIAVVGQKRIDAERMFNVKDAIQGTPGVLIDSGSGGYSARLVVRGAGQKANYGIREIMVMRDGVPITDPDSFTRLDFIDTQDIERIEITKGPGSIHGSGSAGGVIQIISKSVFDAKDRFRMGIGSDASRNLHGRVGRVWEQNALSLTYSHRASDNSWRRNNSFSSNQISLKHGFMFDSGAVLESELSYSEVDLKLPGSMGDAEFADYLASGEQNGTKDAWKHNARDSEIWFFNSRWEGKVGHWTLKPRLFATHWSHFHPVTGGINVSDNNLLYGIDLEGNRAHKLLGDDASLVLGVTARQDSSTDAKKYAYADLQTIFTGRIISTLSDRQGDLLEEQDTINTLLGIYALETLQPMQNLSLDISARYDHSAFDIDTMEYGSYSYSTGTYGTGGGASQVDTSYNLWSLSLGASYKLDPSWALFANLAQSDQVPSSQEIESNVGLSASTARNVEVGIKGRHKNWQLDASVYWTDVTDEIVSVLDNGETIFQNAGSTDKMGVELSGEWHPMEGFSIGGHWAYSDFTFDQFNEVVSGVNNDRSGNRLPFVPMHQYGLWVNYEHVSGFHGRIRTQSWGSYWLDNGNTEKYNGYDLVTHLDLGYRTGKSRLSLNVENLFDKRYATEVKKSVQGTRSYSGGAPRSIMAYWTVDLGE</sequence>
<evidence type="ECO:0000256" key="14">
    <source>
        <dbReference type="SAM" id="SignalP"/>
    </source>
</evidence>
<accession>A0A1S7LC19</accession>
<evidence type="ECO:0000256" key="8">
    <source>
        <dbReference type="ARBA" id="ARBA00023065"/>
    </source>
</evidence>
<dbReference type="PROSITE" id="PS52016">
    <property type="entry name" value="TONB_DEPENDENT_REC_3"/>
    <property type="match status" value="1"/>
</dbReference>
<feature type="signal peptide" evidence="14">
    <location>
        <begin position="1"/>
        <end position="35"/>
    </location>
</feature>
<evidence type="ECO:0000256" key="3">
    <source>
        <dbReference type="ARBA" id="ARBA00022452"/>
    </source>
</evidence>
<feature type="domain" description="TonB-dependent receptor plug" evidence="16">
    <location>
        <begin position="53"/>
        <end position="162"/>
    </location>
</feature>
<evidence type="ECO:0000259" key="16">
    <source>
        <dbReference type="Pfam" id="PF07715"/>
    </source>
</evidence>
<keyword evidence="17" id="KW-0675">Receptor</keyword>
<evidence type="ECO:0000256" key="12">
    <source>
        <dbReference type="PROSITE-ProRule" id="PRU01360"/>
    </source>
</evidence>
<comment type="similarity">
    <text evidence="12 13">Belongs to the TonB-dependent receptor family.</text>
</comment>
<dbReference type="InterPro" id="IPR000531">
    <property type="entry name" value="Beta-barrel_TonB"/>
</dbReference>
<evidence type="ECO:0000256" key="13">
    <source>
        <dbReference type="RuleBase" id="RU003357"/>
    </source>
</evidence>
<dbReference type="InterPro" id="IPR039426">
    <property type="entry name" value="TonB-dep_rcpt-like"/>
</dbReference>
<keyword evidence="7" id="KW-0408">Iron</keyword>
<dbReference type="GO" id="GO:0009279">
    <property type="term" value="C:cell outer membrane"/>
    <property type="evidence" value="ECO:0007669"/>
    <property type="project" value="UniProtKB-SubCell"/>
</dbReference>
<organism evidence="17">
    <name type="scientific">Magnetococcus massalia (strain MO-1)</name>
    <dbReference type="NCBI Taxonomy" id="451514"/>
    <lineage>
        <taxon>Bacteria</taxon>
        <taxon>Pseudomonadati</taxon>
        <taxon>Pseudomonadota</taxon>
        <taxon>Magnetococcia</taxon>
        <taxon>Magnetococcales</taxon>
        <taxon>Magnetococcaceae</taxon>
        <taxon>Magnetococcus</taxon>
    </lineage>
</organism>
<dbReference type="CDD" id="cd01347">
    <property type="entry name" value="ligand_gated_channel"/>
    <property type="match status" value="1"/>
</dbReference>
<evidence type="ECO:0000259" key="15">
    <source>
        <dbReference type="Pfam" id="PF00593"/>
    </source>
</evidence>
<evidence type="ECO:0000313" key="17">
    <source>
        <dbReference type="EMBL" id="CRH04330.1"/>
    </source>
</evidence>
<dbReference type="InterPro" id="IPR012910">
    <property type="entry name" value="Plug_dom"/>
</dbReference>
<dbReference type="PANTHER" id="PTHR32552">
    <property type="entry name" value="FERRICHROME IRON RECEPTOR-RELATED"/>
    <property type="match status" value="1"/>
</dbReference>
<evidence type="ECO:0000256" key="9">
    <source>
        <dbReference type="ARBA" id="ARBA00023077"/>
    </source>
</evidence>
<evidence type="ECO:0000256" key="10">
    <source>
        <dbReference type="ARBA" id="ARBA00023136"/>
    </source>
</evidence>
<evidence type="ECO:0000256" key="1">
    <source>
        <dbReference type="ARBA" id="ARBA00004571"/>
    </source>
</evidence>
<proteinExistence type="inferred from homology"/>
<feature type="domain" description="TonB-dependent receptor-like beta-barrel" evidence="15">
    <location>
        <begin position="267"/>
        <end position="669"/>
    </location>
</feature>
<keyword evidence="6 14" id="KW-0732">Signal</keyword>
<dbReference type="EMBL" id="LO017727">
    <property type="protein sequence ID" value="CRH04330.1"/>
    <property type="molecule type" value="Genomic_DNA"/>
</dbReference>
<dbReference type="GO" id="GO:0015344">
    <property type="term" value="F:siderophore uptake transmembrane transporter activity"/>
    <property type="evidence" value="ECO:0007669"/>
    <property type="project" value="TreeGrafter"/>
</dbReference>
<dbReference type="SUPFAM" id="SSF56935">
    <property type="entry name" value="Porins"/>
    <property type="match status" value="1"/>
</dbReference>
<keyword evidence="4" id="KW-0410">Iron transport</keyword>
<dbReference type="Gene3D" id="2.40.170.20">
    <property type="entry name" value="TonB-dependent receptor, beta-barrel domain"/>
    <property type="match status" value="1"/>
</dbReference>
<keyword evidence="11 12" id="KW-0998">Cell outer membrane</keyword>
<keyword evidence="10 12" id="KW-0472">Membrane</keyword>
<evidence type="ECO:0000256" key="7">
    <source>
        <dbReference type="ARBA" id="ARBA00023004"/>
    </source>
</evidence>
<keyword evidence="3 12" id="KW-1134">Transmembrane beta strand</keyword>
<evidence type="ECO:0000256" key="4">
    <source>
        <dbReference type="ARBA" id="ARBA00022496"/>
    </source>
</evidence>
<keyword evidence="2 12" id="KW-0813">Transport</keyword>
<evidence type="ECO:0000256" key="6">
    <source>
        <dbReference type="ARBA" id="ARBA00022729"/>
    </source>
</evidence>
<dbReference type="Pfam" id="PF07715">
    <property type="entry name" value="Plug"/>
    <property type="match status" value="1"/>
</dbReference>
<keyword evidence="5 12" id="KW-0812">Transmembrane</keyword>
<dbReference type="InterPro" id="IPR036942">
    <property type="entry name" value="Beta-barrel_TonB_sf"/>
</dbReference>
<protein>
    <submittedName>
        <fullName evidence="17">Outer membrane receptor proteins, mostly Fe transport, TonB-dependent receptor</fullName>
    </submittedName>
</protein>
<dbReference type="Pfam" id="PF00593">
    <property type="entry name" value="TonB_dep_Rec_b-barrel"/>
    <property type="match status" value="1"/>
</dbReference>
<comment type="subcellular location">
    <subcellularLocation>
        <location evidence="1 12">Cell outer membrane</location>
        <topology evidence="1 12">Multi-pass membrane protein</topology>
    </subcellularLocation>
</comment>
<name>A0A1S7LC19_MAGMO</name>
<feature type="chain" id="PRO_5012887729" evidence="14">
    <location>
        <begin position="36"/>
        <end position="706"/>
    </location>
</feature>
<evidence type="ECO:0000256" key="5">
    <source>
        <dbReference type="ARBA" id="ARBA00022692"/>
    </source>
</evidence>
<keyword evidence="9 13" id="KW-0798">TonB box</keyword>
<gene>
    <name evidence="17" type="ORF">MAGMO_0115</name>
</gene>
<dbReference type="PANTHER" id="PTHR32552:SF89">
    <property type="entry name" value="CATECHOLATE SIDEROPHORE RECEPTOR FIU"/>
    <property type="match status" value="1"/>
</dbReference>
<dbReference type="Gene3D" id="2.170.130.10">
    <property type="entry name" value="TonB-dependent receptor, plug domain"/>
    <property type="match status" value="1"/>
</dbReference>
<keyword evidence="8" id="KW-0406">Ion transport</keyword>
<dbReference type="InterPro" id="IPR037066">
    <property type="entry name" value="Plug_dom_sf"/>
</dbReference>
<reference evidence="17" key="1">
    <citation type="submission" date="2015-04" db="EMBL/GenBank/DDBJ databases">
        <authorList>
            <person name="Syromyatnikov M.Y."/>
            <person name="Popov V.N."/>
        </authorList>
    </citation>
    <scope>NUCLEOTIDE SEQUENCE</scope>
    <source>
        <strain evidence="17">MO-1</strain>
    </source>
</reference>
<dbReference type="AlphaFoldDB" id="A0A1S7LC19"/>
<evidence type="ECO:0000256" key="11">
    <source>
        <dbReference type="ARBA" id="ARBA00023237"/>
    </source>
</evidence>